<organism evidence="4 6">
    <name type="scientific">Legionella quateirensis</name>
    <dbReference type="NCBI Taxonomy" id="45072"/>
    <lineage>
        <taxon>Bacteria</taxon>
        <taxon>Pseudomonadati</taxon>
        <taxon>Pseudomonadota</taxon>
        <taxon>Gammaproteobacteria</taxon>
        <taxon>Legionellales</taxon>
        <taxon>Legionellaceae</taxon>
        <taxon>Legionella</taxon>
    </lineage>
</organism>
<dbReference type="Proteomes" id="UP000254230">
    <property type="component" value="Unassembled WGS sequence"/>
</dbReference>
<evidence type="ECO:0000256" key="2">
    <source>
        <dbReference type="SAM" id="Phobius"/>
    </source>
</evidence>
<dbReference type="OrthoDB" id="5631056at2"/>
<reference evidence="4 6" key="2">
    <citation type="submission" date="2018-06" db="EMBL/GenBank/DDBJ databases">
        <authorList>
            <consortium name="Pathogen Informatics"/>
            <person name="Doyle S."/>
        </authorList>
    </citation>
    <scope>NUCLEOTIDE SEQUENCE [LARGE SCALE GENOMIC DNA]</scope>
    <source>
        <strain evidence="4 6">NCTC12376</strain>
    </source>
</reference>
<dbReference type="EMBL" id="LNYR01000041">
    <property type="protein sequence ID" value="KTD44671.1"/>
    <property type="molecule type" value="Genomic_DNA"/>
</dbReference>
<evidence type="ECO:0000313" key="5">
    <source>
        <dbReference type="Proteomes" id="UP000054639"/>
    </source>
</evidence>
<dbReference type="RefSeq" id="WP_058474969.1">
    <property type="nucleotide sequence ID" value="NZ_CAAAIL010000019.1"/>
</dbReference>
<evidence type="ECO:0000313" key="6">
    <source>
        <dbReference type="Proteomes" id="UP000254230"/>
    </source>
</evidence>
<proteinExistence type="predicted"/>
<gene>
    <name evidence="3" type="ORF">Lqua_2838</name>
    <name evidence="4" type="ORF">NCTC12376_00603</name>
</gene>
<dbReference type="AlphaFoldDB" id="A0A378KT79"/>
<feature type="region of interest" description="Disordered" evidence="1">
    <location>
        <begin position="778"/>
        <end position="797"/>
    </location>
</feature>
<evidence type="ECO:0000256" key="1">
    <source>
        <dbReference type="SAM" id="MobiDB-lite"/>
    </source>
</evidence>
<feature type="transmembrane region" description="Helical" evidence="2">
    <location>
        <begin position="720"/>
        <end position="745"/>
    </location>
</feature>
<evidence type="ECO:0000313" key="4">
    <source>
        <dbReference type="EMBL" id="STY16811.1"/>
    </source>
</evidence>
<keyword evidence="2" id="KW-0472">Membrane</keyword>
<name>A0A378KT79_9GAMM</name>
<dbReference type="Proteomes" id="UP000054639">
    <property type="component" value="Unassembled WGS sequence"/>
</dbReference>
<keyword evidence="2" id="KW-0812">Transmembrane</keyword>
<feature type="transmembrane region" description="Helical" evidence="2">
    <location>
        <begin position="691"/>
        <end position="713"/>
    </location>
</feature>
<keyword evidence="2" id="KW-1133">Transmembrane helix</keyword>
<evidence type="ECO:0000313" key="3">
    <source>
        <dbReference type="EMBL" id="KTD44671.1"/>
    </source>
</evidence>
<keyword evidence="5" id="KW-1185">Reference proteome</keyword>
<accession>A0A378KT79</accession>
<dbReference type="EMBL" id="UGOW01000001">
    <property type="protein sequence ID" value="STY16811.1"/>
    <property type="molecule type" value="Genomic_DNA"/>
</dbReference>
<reference evidence="3 5" key="1">
    <citation type="submission" date="2015-11" db="EMBL/GenBank/DDBJ databases">
        <title>Genomic analysis of 38 Legionella species identifies large and diverse effector repertoires.</title>
        <authorList>
            <person name="Burstein D."/>
            <person name="Amaro F."/>
            <person name="Zusman T."/>
            <person name="Lifshitz Z."/>
            <person name="Cohen O."/>
            <person name="Gilbert J.A."/>
            <person name="Pupko T."/>
            <person name="Shuman H.A."/>
            <person name="Segal G."/>
        </authorList>
    </citation>
    <scope>NUCLEOTIDE SEQUENCE [LARGE SCALE GENOMIC DNA]</scope>
    <source>
        <strain evidence="3 5">ATCC 49507</strain>
    </source>
</reference>
<protein>
    <submittedName>
        <fullName evidence="3">Esterase with patatin domain protein</fullName>
    </submittedName>
    <submittedName>
        <fullName evidence="4">Putative esterase with patatin domain</fullName>
    </submittedName>
</protein>
<sequence length="797" mass="87538">MPHSQLYQTMVNEASYRDEKENKLIKEQRLDSDRVSDKINNTPNAGLQDLYSEMGDLLRETNDAQFGIVSQLVQVDGEDQWVRDATHSLPLDERMPHNAPVIEANNALLRCLSRLRPIDFAINQKLGDQEPGPACRDRLKVNFQELTRAILETAQSGKSNSEKLKAITKLETEFNSTLVKELHEANLTQGCNTAEQAEKLLFHYRNLSSLLENPARTMATLTYDKTARIFQRETQYPVTEKTQSQHDSIKDLAKVQPYPFSEEKNAHNSKNTAFQEADALFVDLMDQDTTALSAQARKTHPVGAKNAFIVKNELIPMTEEVLEESDLNTVHADQENTLWLARMGVPVYVGSGESSKSVESHTIQNLEQMRIAAERRMNIESPKLHVTCLNTYSPLENQTTMINNLYKATRKQGNGDDITYAPTNPDGTFRAMDVAPNLHFAEGQEPVGTFPLQKANRLDQVSKVVLAAAQQDDTVSIVQCASGQDRTGTAVEKSTQVWMQKRYEQMGRNPANIETMRAEGGNAAEITTHHIHGSPGMKTDSMANNFFGSGTAFSTASSEQFYLSSAKTNKQNKVGNVDFLKMPSDEARNQYGKNLQEFEQSLAHFAQTISGDQKKQQFYNSGQDLLRNIKKIAADNPDSQSLADLNAILPHCTYVIQNHDQPDNPEYQESMRRLASLSQHVSGATSPGWKALGAGLMTFACLALIVGGVLAAIPTGGASLLMTVAGAAGLSVGAAVGIGVGVAAVTAGTGFAAYKAGSEKGLAHSISEFKSALHEIKHDEKVDDDPSPPSNDISCKY</sequence>